<feature type="compositionally biased region" description="Low complexity" evidence="7">
    <location>
        <begin position="206"/>
        <end position="227"/>
    </location>
</feature>
<keyword evidence="8" id="KW-0472">Membrane</keyword>
<dbReference type="AlphaFoldDB" id="A0AAQ4E5L7"/>
<reference evidence="10" key="3">
    <citation type="submission" date="2024-02" db="EMBL/GenBank/DDBJ databases">
        <authorList>
            <person name="Mcdaniel E.A."/>
            <person name="Celebi F.M."/>
            <person name="Reiter T."/>
            <person name="Weiss E.C."/>
            <person name="Chou S."/>
        </authorList>
    </citation>
    <scope>NUCLEOTIDE SEQUENCE</scope>
    <source>
        <strain evidence="10">F_SG_1</strain>
        <tissue evidence="10">Salivary glands</tissue>
    </source>
</reference>
<dbReference type="PANTHER" id="PTHR45897:SF4">
    <property type="entry name" value="HIGH-AFFINITY CHOLINE TRANSPORTER 1"/>
    <property type="match status" value="1"/>
</dbReference>
<evidence type="ECO:0000256" key="3">
    <source>
        <dbReference type="ARBA" id="ARBA00023053"/>
    </source>
</evidence>
<dbReference type="EMBL" id="JARKHS020021767">
    <property type="protein sequence ID" value="KAK8770001.1"/>
    <property type="molecule type" value="Genomic_DNA"/>
</dbReference>
<organism evidence="10 11">
    <name type="scientific">Amblyomma americanum</name>
    <name type="common">Lone star tick</name>
    <dbReference type="NCBI Taxonomy" id="6943"/>
    <lineage>
        <taxon>Eukaryota</taxon>
        <taxon>Metazoa</taxon>
        <taxon>Ecdysozoa</taxon>
        <taxon>Arthropoda</taxon>
        <taxon>Chelicerata</taxon>
        <taxon>Arachnida</taxon>
        <taxon>Acari</taxon>
        <taxon>Parasitiformes</taxon>
        <taxon>Ixodida</taxon>
        <taxon>Ixodoidea</taxon>
        <taxon>Ixodidae</taxon>
        <taxon>Amblyomminae</taxon>
        <taxon>Amblyomma</taxon>
    </lineage>
</organism>
<dbReference type="Proteomes" id="UP001321473">
    <property type="component" value="Unassembled WGS sequence"/>
</dbReference>
<evidence type="ECO:0000256" key="5">
    <source>
        <dbReference type="ARBA" id="ARBA00023180"/>
    </source>
</evidence>
<dbReference type="EMBL" id="JARKHS020034915">
    <property type="protein sequence ID" value="KAK8757706.1"/>
    <property type="molecule type" value="Genomic_DNA"/>
</dbReference>
<evidence type="ECO:0000256" key="8">
    <source>
        <dbReference type="SAM" id="Phobius"/>
    </source>
</evidence>
<keyword evidence="2" id="KW-0769">Symport</keyword>
<proteinExistence type="predicted"/>
<evidence type="ECO:0000256" key="6">
    <source>
        <dbReference type="ARBA" id="ARBA00023201"/>
    </source>
</evidence>
<reference evidence="10" key="2">
    <citation type="submission" date="2023-03" db="EMBL/GenBank/DDBJ databases">
        <authorList>
            <person name="Thuy-Boun P."/>
        </authorList>
    </citation>
    <scope>NUCLEOTIDE SEQUENCE</scope>
    <source>
        <strain evidence="10">F_SG_1</strain>
        <tissue evidence="10">Salivary glands</tissue>
    </source>
</reference>
<dbReference type="InterPro" id="IPR052244">
    <property type="entry name" value="Choline_transporter"/>
</dbReference>
<dbReference type="PANTHER" id="PTHR45897">
    <property type="entry name" value="HIGH-AFFINITY CHOLINE TRANSPORTER 1"/>
    <property type="match status" value="1"/>
</dbReference>
<feature type="compositionally biased region" description="Low complexity" evidence="7">
    <location>
        <begin position="140"/>
        <end position="170"/>
    </location>
</feature>
<feature type="region of interest" description="Disordered" evidence="7">
    <location>
        <begin position="206"/>
        <end position="285"/>
    </location>
</feature>
<sequence>MICLVGATATVTALSVESVFGLWALSSDLVYVLLFPQFVALFYMRKKSNAYGAVFGFLLGLILRVLCGEPVMDVPAVIKLPMYDDERGQQFPFRTMCMLVSLIGVLLGSSIAGYLFRAAILPPRLDVCRSFAELHPRPESPTSAAAEAATASDAAPVASTTAEASDGAPGAAATTATVEAASGAAAPGVSAASNVTSGAATSVTSPAVAVQAAGQPQPHPQTQQPHAQPQPRPQEAPPKQPQEAPPGLSAVASPTSADVVASGSALAVPAAPKKVKGQKSKKKRK</sequence>
<keyword evidence="5" id="KW-0325">Glycoprotein</keyword>
<keyword evidence="8" id="KW-0812">Transmembrane</keyword>
<name>A0AAQ4E5L7_AMBAM</name>
<feature type="compositionally biased region" description="Pro residues" evidence="7">
    <location>
        <begin position="228"/>
        <end position="244"/>
    </location>
</feature>
<comment type="caution">
    <text evidence="10">The sequence shown here is derived from an EMBL/GenBank/DDBJ whole genome shotgun (WGS) entry which is preliminary data.</text>
</comment>
<keyword evidence="3" id="KW-0915">Sodium</keyword>
<feature type="region of interest" description="Disordered" evidence="7">
    <location>
        <begin position="136"/>
        <end position="170"/>
    </location>
</feature>
<keyword evidence="11" id="KW-1185">Reference proteome</keyword>
<keyword evidence="1" id="KW-0813">Transport</keyword>
<accession>A0AAQ4E5L7</accession>
<feature type="compositionally biased region" description="Basic residues" evidence="7">
    <location>
        <begin position="273"/>
        <end position="285"/>
    </location>
</feature>
<protein>
    <submittedName>
        <fullName evidence="10">Uncharacterized protein</fullName>
    </submittedName>
</protein>
<gene>
    <name evidence="9" type="ORF">V5799_004662</name>
    <name evidence="10" type="ORF">V5799_013533</name>
</gene>
<keyword evidence="6" id="KW-0739">Sodium transport</keyword>
<evidence type="ECO:0000313" key="11">
    <source>
        <dbReference type="Proteomes" id="UP001321473"/>
    </source>
</evidence>
<evidence type="ECO:0000256" key="4">
    <source>
        <dbReference type="ARBA" id="ARBA00023065"/>
    </source>
</evidence>
<feature type="transmembrane region" description="Helical" evidence="8">
    <location>
        <begin position="23"/>
        <end position="43"/>
    </location>
</feature>
<keyword evidence="4" id="KW-0406">Ion transport</keyword>
<dbReference type="GO" id="GO:0005886">
    <property type="term" value="C:plasma membrane"/>
    <property type="evidence" value="ECO:0007669"/>
    <property type="project" value="TreeGrafter"/>
</dbReference>
<dbReference type="GO" id="GO:0008292">
    <property type="term" value="P:acetylcholine biosynthetic process"/>
    <property type="evidence" value="ECO:0007669"/>
    <property type="project" value="TreeGrafter"/>
</dbReference>
<reference evidence="10 11" key="1">
    <citation type="journal article" date="2023" name="Arcadia Sci">
        <title>De novo assembly of a long-read Amblyomma americanum tick genome.</title>
        <authorList>
            <person name="Chou S."/>
            <person name="Poskanzer K.E."/>
            <person name="Rollins M."/>
            <person name="Thuy-Boun P.S."/>
        </authorList>
    </citation>
    <scope>NUCLEOTIDE SEQUENCE [LARGE SCALE GENOMIC DNA]</scope>
    <source>
        <strain evidence="10">F_SG_1</strain>
        <tissue evidence="10">Salivary glands</tissue>
    </source>
</reference>
<evidence type="ECO:0000256" key="7">
    <source>
        <dbReference type="SAM" id="MobiDB-lite"/>
    </source>
</evidence>
<evidence type="ECO:0000313" key="9">
    <source>
        <dbReference type="EMBL" id="KAK8757706.1"/>
    </source>
</evidence>
<feature type="transmembrane region" description="Helical" evidence="8">
    <location>
        <begin position="50"/>
        <end position="71"/>
    </location>
</feature>
<feature type="transmembrane region" description="Helical" evidence="8">
    <location>
        <begin position="91"/>
        <end position="116"/>
    </location>
</feature>
<dbReference type="GO" id="GO:0005307">
    <property type="term" value="F:choline:sodium symporter activity"/>
    <property type="evidence" value="ECO:0007669"/>
    <property type="project" value="TreeGrafter"/>
</dbReference>
<keyword evidence="8" id="KW-1133">Transmembrane helix</keyword>
<evidence type="ECO:0000313" key="10">
    <source>
        <dbReference type="EMBL" id="KAK8770001.1"/>
    </source>
</evidence>
<evidence type="ECO:0000256" key="1">
    <source>
        <dbReference type="ARBA" id="ARBA00022448"/>
    </source>
</evidence>
<evidence type="ECO:0000256" key="2">
    <source>
        <dbReference type="ARBA" id="ARBA00022847"/>
    </source>
</evidence>